<keyword evidence="1" id="KW-0732">Signal</keyword>
<feature type="domain" description="C-type lectin" evidence="2">
    <location>
        <begin position="118"/>
        <end position="220"/>
    </location>
</feature>
<keyword evidence="3" id="KW-1185">Reference proteome</keyword>
<sequence>MMKLFVFAFIFLVNNVVILRSEDEGGIGVQISADLDGSKERRVDDSTTNVPTSQLEQLFLSFKRTEQLIHEMDKSYSSRIEALSKRINAIESNQKNLQHVMTTDWVNISTQHKLIRVFSTPLRTWPGAKELCAAHSAKLLTINTPQETSSISGYLRNFNEALYWTGGQTQTSTNGNSNLFYGFFHDGPSRMPRNDGCPAFSSLGEKLTRGCNEQYGFICEM</sequence>
<name>A0A914EK31_9BILA</name>
<dbReference type="PROSITE" id="PS50041">
    <property type="entry name" value="C_TYPE_LECTIN_2"/>
    <property type="match status" value="1"/>
</dbReference>
<organism evidence="3 4">
    <name type="scientific">Acrobeloides nanus</name>
    <dbReference type="NCBI Taxonomy" id="290746"/>
    <lineage>
        <taxon>Eukaryota</taxon>
        <taxon>Metazoa</taxon>
        <taxon>Ecdysozoa</taxon>
        <taxon>Nematoda</taxon>
        <taxon>Chromadorea</taxon>
        <taxon>Rhabditida</taxon>
        <taxon>Tylenchina</taxon>
        <taxon>Cephalobomorpha</taxon>
        <taxon>Cephaloboidea</taxon>
        <taxon>Cephalobidae</taxon>
        <taxon>Acrobeloides</taxon>
    </lineage>
</organism>
<accession>A0A914EK31</accession>
<dbReference type="CDD" id="cd00037">
    <property type="entry name" value="CLECT"/>
    <property type="match status" value="1"/>
</dbReference>
<dbReference type="AlphaFoldDB" id="A0A914EK31"/>
<dbReference type="Gene3D" id="3.10.100.10">
    <property type="entry name" value="Mannose-Binding Protein A, subunit A"/>
    <property type="match status" value="1"/>
</dbReference>
<feature type="chain" id="PRO_5036834919" evidence="1">
    <location>
        <begin position="22"/>
        <end position="221"/>
    </location>
</feature>
<evidence type="ECO:0000259" key="2">
    <source>
        <dbReference type="PROSITE" id="PS50041"/>
    </source>
</evidence>
<dbReference type="SUPFAM" id="SSF56436">
    <property type="entry name" value="C-type lectin-like"/>
    <property type="match status" value="1"/>
</dbReference>
<dbReference type="InterPro" id="IPR016187">
    <property type="entry name" value="CTDL_fold"/>
</dbReference>
<dbReference type="InterPro" id="IPR016186">
    <property type="entry name" value="C-type_lectin-like/link_sf"/>
</dbReference>
<dbReference type="Pfam" id="PF00059">
    <property type="entry name" value="Lectin_C"/>
    <property type="match status" value="1"/>
</dbReference>
<protein>
    <submittedName>
        <fullName evidence="4">C-type lectin domain-containing protein</fullName>
    </submittedName>
</protein>
<evidence type="ECO:0000256" key="1">
    <source>
        <dbReference type="SAM" id="SignalP"/>
    </source>
</evidence>
<reference evidence="4" key="1">
    <citation type="submission" date="2022-11" db="UniProtKB">
        <authorList>
            <consortium name="WormBaseParasite"/>
        </authorList>
    </citation>
    <scope>IDENTIFICATION</scope>
</reference>
<evidence type="ECO:0000313" key="3">
    <source>
        <dbReference type="Proteomes" id="UP000887540"/>
    </source>
</evidence>
<evidence type="ECO:0000313" key="4">
    <source>
        <dbReference type="WBParaSite" id="ACRNAN_scaffold8987.g17103.t1"/>
    </source>
</evidence>
<feature type="signal peptide" evidence="1">
    <location>
        <begin position="1"/>
        <end position="21"/>
    </location>
</feature>
<proteinExistence type="predicted"/>
<dbReference type="WBParaSite" id="ACRNAN_scaffold8987.g17103.t1">
    <property type="protein sequence ID" value="ACRNAN_scaffold8987.g17103.t1"/>
    <property type="gene ID" value="ACRNAN_scaffold8987.g17103"/>
</dbReference>
<dbReference type="InterPro" id="IPR001304">
    <property type="entry name" value="C-type_lectin-like"/>
</dbReference>
<dbReference type="Proteomes" id="UP000887540">
    <property type="component" value="Unplaced"/>
</dbReference>
<dbReference type="SMART" id="SM00034">
    <property type="entry name" value="CLECT"/>
    <property type="match status" value="1"/>
</dbReference>